<dbReference type="PANTHER" id="PTHR12110:SF41">
    <property type="entry name" value="INOSOSE DEHYDRATASE"/>
    <property type="match status" value="1"/>
</dbReference>
<protein>
    <submittedName>
        <fullName evidence="2">Sugar phosphate isomerase/epimerase</fullName>
    </submittedName>
</protein>
<dbReference type="InterPro" id="IPR013022">
    <property type="entry name" value="Xyl_isomerase-like_TIM-brl"/>
</dbReference>
<accession>A0A934R449</accession>
<name>A0A934R449_9BACT</name>
<dbReference type="InterPro" id="IPR050312">
    <property type="entry name" value="IolE/XylAMocC-like"/>
</dbReference>
<dbReference type="Proteomes" id="UP000600139">
    <property type="component" value="Unassembled WGS sequence"/>
</dbReference>
<dbReference type="GO" id="GO:0016853">
    <property type="term" value="F:isomerase activity"/>
    <property type="evidence" value="ECO:0007669"/>
    <property type="project" value="UniProtKB-KW"/>
</dbReference>
<gene>
    <name evidence="2" type="ORF">JIN84_04360</name>
</gene>
<dbReference type="Gene3D" id="3.20.20.150">
    <property type="entry name" value="Divalent-metal-dependent TIM barrel enzymes"/>
    <property type="match status" value="1"/>
</dbReference>
<evidence type="ECO:0000259" key="1">
    <source>
        <dbReference type="Pfam" id="PF01261"/>
    </source>
</evidence>
<proteinExistence type="predicted"/>
<comment type="caution">
    <text evidence="2">The sequence shown here is derived from an EMBL/GenBank/DDBJ whole genome shotgun (WGS) entry which is preliminary data.</text>
</comment>
<evidence type="ECO:0000313" key="3">
    <source>
        <dbReference type="Proteomes" id="UP000600139"/>
    </source>
</evidence>
<dbReference type="SUPFAM" id="SSF51658">
    <property type="entry name" value="Xylose isomerase-like"/>
    <property type="match status" value="1"/>
</dbReference>
<keyword evidence="3" id="KW-1185">Reference proteome</keyword>
<dbReference type="InterPro" id="IPR036237">
    <property type="entry name" value="Xyl_isomerase-like_sf"/>
</dbReference>
<sequence length="294" mass="32001">MNRRTFIRNTAATSLALSQTGHLLAALEPDNAYRKNIGIQLYTLRDALGKDPAGTLKQVAAAGYKQVELYGFPDADALVSGAKDAGLAINSAHFQWDCVVDPKDAELSDFARVVEKAHSLGLTELVIPYLTDGQRGGLDSYKKIAANANKAAGMAKKAGIRLSYHNHNFEFQPKEGGTTGYDIFIKEFSRDVFFEIDVFWVKAAGLDPVELITKLKGRVSQLHLKDLKSGIAIPSYATDVPHDAFQELGDGIIAMEPILSAAKAAGVKHCHVEQDQSPDALASIRQSMDYLRKL</sequence>
<evidence type="ECO:0000313" key="2">
    <source>
        <dbReference type="EMBL" id="MBK1814834.1"/>
    </source>
</evidence>
<dbReference type="PANTHER" id="PTHR12110">
    <property type="entry name" value="HYDROXYPYRUVATE ISOMERASE"/>
    <property type="match status" value="1"/>
</dbReference>
<dbReference type="EMBL" id="JAENIK010000004">
    <property type="protein sequence ID" value="MBK1814834.1"/>
    <property type="molecule type" value="Genomic_DNA"/>
</dbReference>
<keyword evidence="2" id="KW-0413">Isomerase</keyword>
<dbReference type="Pfam" id="PF01261">
    <property type="entry name" value="AP_endonuc_2"/>
    <property type="match status" value="1"/>
</dbReference>
<dbReference type="RefSeq" id="WP_200349784.1">
    <property type="nucleotide sequence ID" value="NZ_BAABHZ010000010.1"/>
</dbReference>
<feature type="domain" description="Xylose isomerase-like TIM barrel" evidence="1">
    <location>
        <begin position="57"/>
        <end position="294"/>
    </location>
</feature>
<organism evidence="2 3">
    <name type="scientific">Luteolibacter yonseiensis</name>
    <dbReference type="NCBI Taxonomy" id="1144680"/>
    <lineage>
        <taxon>Bacteria</taxon>
        <taxon>Pseudomonadati</taxon>
        <taxon>Verrucomicrobiota</taxon>
        <taxon>Verrucomicrobiia</taxon>
        <taxon>Verrucomicrobiales</taxon>
        <taxon>Verrucomicrobiaceae</taxon>
        <taxon>Luteolibacter</taxon>
    </lineage>
</organism>
<reference evidence="2" key="1">
    <citation type="submission" date="2021-01" db="EMBL/GenBank/DDBJ databases">
        <title>Modified the classification status of verrucomicrobia.</title>
        <authorList>
            <person name="Feng X."/>
        </authorList>
    </citation>
    <scope>NUCLEOTIDE SEQUENCE</scope>
    <source>
        <strain evidence="2">JCM 18052</strain>
    </source>
</reference>
<dbReference type="AlphaFoldDB" id="A0A934R449"/>